<evidence type="ECO:0000256" key="1">
    <source>
        <dbReference type="ARBA" id="ARBA00010617"/>
    </source>
</evidence>
<evidence type="ECO:0000256" key="3">
    <source>
        <dbReference type="ARBA" id="ARBA00022723"/>
    </source>
</evidence>
<keyword evidence="8" id="KW-1185">Reference proteome</keyword>
<organism evidence="7 8">
    <name type="scientific">Racocetra fulgida</name>
    <dbReference type="NCBI Taxonomy" id="60492"/>
    <lineage>
        <taxon>Eukaryota</taxon>
        <taxon>Fungi</taxon>
        <taxon>Fungi incertae sedis</taxon>
        <taxon>Mucoromycota</taxon>
        <taxon>Glomeromycotina</taxon>
        <taxon>Glomeromycetes</taxon>
        <taxon>Diversisporales</taxon>
        <taxon>Gigasporaceae</taxon>
        <taxon>Racocetra</taxon>
    </lineage>
</organism>
<keyword evidence="6" id="KW-0503">Monooxygenase</keyword>
<dbReference type="SUPFAM" id="SSF48264">
    <property type="entry name" value="Cytochrome P450"/>
    <property type="match status" value="1"/>
</dbReference>
<dbReference type="GO" id="GO:0004497">
    <property type="term" value="F:monooxygenase activity"/>
    <property type="evidence" value="ECO:0007669"/>
    <property type="project" value="UniProtKB-KW"/>
</dbReference>
<dbReference type="AlphaFoldDB" id="A0A9N9DQ73"/>
<evidence type="ECO:0000256" key="5">
    <source>
        <dbReference type="ARBA" id="ARBA00023004"/>
    </source>
</evidence>
<gene>
    <name evidence="7" type="ORF">RFULGI_LOCUS8327</name>
</gene>
<dbReference type="PANTHER" id="PTHR24291:SF50">
    <property type="entry name" value="BIFUNCTIONAL ALBAFLAVENONE MONOOXYGENASE_TERPENE SYNTHASE"/>
    <property type="match status" value="1"/>
</dbReference>
<proteinExistence type="inferred from homology"/>
<dbReference type="GO" id="GO:0016705">
    <property type="term" value="F:oxidoreductase activity, acting on paired donors, with incorporation or reduction of molecular oxygen"/>
    <property type="evidence" value="ECO:0007669"/>
    <property type="project" value="InterPro"/>
</dbReference>
<dbReference type="GO" id="GO:0020037">
    <property type="term" value="F:heme binding"/>
    <property type="evidence" value="ECO:0007669"/>
    <property type="project" value="InterPro"/>
</dbReference>
<evidence type="ECO:0000313" key="7">
    <source>
        <dbReference type="EMBL" id="CAG8647887.1"/>
    </source>
</evidence>
<evidence type="ECO:0000256" key="4">
    <source>
        <dbReference type="ARBA" id="ARBA00023002"/>
    </source>
</evidence>
<dbReference type="Gene3D" id="1.10.630.10">
    <property type="entry name" value="Cytochrome P450"/>
    <property type="match status" value="1"/>
</dbReference>
<feature type="non-terminal residue" evidence="7">
    <location>
        <position position="334"/>
    </location>
</feature>
<dbReference type="Pfam" id="PF00067">
    <property type="entry name" value="p450"/>
    <property type="match status" value="2"/>
</dbReference>
<dbReference type="InterPro" id="IPR050196">
    <property type="entry name" value="Cytochrome_P450_Monoox"/>
</dbReference>
<reference evidence="7" key="1">
    <citation type="submission" date="2021-06" db="EMBL/GenBank/DDBJ databases">
        <authorList>
            <person name="Kallberg Y."/>
            <person name="Tangrot J."/>
            <person name="Rosling A."/>
        </authorList>
    </citation>
    <scope>NUCLEOTIDE SEQUENCE</scope>
    <source>
        <strain evidence="7">IN212</strain>
    </source>
</reference>
<comment type="similarity">
    <text evidence="1">Belongs to the cytochrome P450 family.</text>
</comment>
<keyword evidence="3" id="KW-0479">Metal-binding</keyword>
<evidence type="ECO:0000256" key="6">
    <source>
        <dbReference type="ARBA" id="ARBA00023033"/>
    </source>
</evidence>
<sequence length="334" mass="38179">NDLGEAFSHLAKQYGGIVRFHGLLNKPYLLITDPKLVQMILSRPYDFPKFRINTAIFKELIGEGITLAEGNSHKRQRKMMSPSFSFANVKEMIPTFVQAGHNLKAIWMKEIGNKREERITITAIISKITLDVIGLHRLNPLYMDLSNLLPFIRKFPTRDNNKYYDSIKTINNISEKLLADQKNCPVQGTDLLSLLVKSNDQLPVAEQLTHYELVSQVKTFILAGHETTSVALSWTLYFLAANPDIQYRLRKEILAILPDRDCHPTFDQIEQLKFLECVFKEVLRIIPPEFKSILAVIIRNLEFKLVEGFTFEKKYGGTIKPNPGIDLLVSSVDC</sequence>
<dbReference type="InterPro" id="IPR002401">
    <property type="entry name" value="Cyt_P450_E_grp-I"/>
</dbReference>
<accession>A0A9N9DQ73</accession>
<keyword evidence="5" id="KW-0408">Iron</keyword>
<dbReference type="PRINTS" id="PR00385">
    <property type="entry name" value="P450"/>
</dbReference>
<keyword evidence="2" id="KW-0349">Heme</keyword>
<dbReference type="GO" id="GO:0005506">
    <property type="term" value="F:iron ion binding"/>
    <property type="evidence" value="ECO:0007669"/>
    <property type="project" value="InterPro"/>
</dbReference>
<dbReference type="OrthoDB" id="2446462at2759"/>
<keyword evidence="4" id="KW-0560">Oxidoreductase</keyword>
<comment type="caution">
    <text evidence="7">The sequence shown here is derived from an EMBL/GenBank/DDBJ whole genome shotgun (WGS) entry which is preliminary data.</text>
</comment>
<dbReference type="PRINTS" id="PR00463">
    <property type="entry name" value="EP450I"/>
</dbReference>
<dbReference type="InterPro" id="IPR036396">
    <property type="entry name" value="Cyt_P450_sf"/>
</dbReference>
<dbReference type="EMBL" id="CAJVPZ010013327">
    <property type="protein sequence ID" value="CAG8647887.1"/>
    <property type="molecule type" value="Genomic_DNA"/>
</dbReference>
<protein>
    <submittedName>
        <fullName evidence="7">6344_t:CDS:1</fullName>
    </submittedName>
</protein>
<evidence type="ECO:0000256" key="2">
    <source>
        <dbReference type="ARBA" id="ARBA00022617"/>
    </source>
</evidence>
<name>A0A9N9DQ73_9GLOM</name>
<dbReference type="PANTHER" id="PTHR24291">
    <property type="entry name" value="CYTOCHROME P450 FAMILY 4"/>
    <property type="match status" value="1"/>
</dbReference>
<dbReference type="Proteomes" id="UP000789396">
    <property type="component" value="Unassembled WGS sequence"/>
</dbReference>
<dbReference type="InterPro" id="IPR001128">
    <property type="entry name" value="Cyt_P450"/>
</dbReference>
<evidence type="ECO:0000313" key="8">
    <source>
        <dbReference type="Proteomes" id="UP000789396"/>
    </source>
</evidence>